<keyword evidence="2" id="KW-0604">Photosystem II</keyword>
<feature type="domain" description="Photosynthesis system II assembly factor Ycf48/Hcf136-like" evidence="5">
    <location>
        <begin position="40"/>
        <end position="175"/>
    </location>
</feature>
<protein>
    <submittedName>
        <fullName evidence="6">Ycf48-like protein</fullName>
    </submittedName>
</protein>
<evidence type="ECO:0000256" key="1">
    <source>
        <dbReference type="ARBA" id="ARBA00022531"/>
    </source>
</evidence>
<reference evidence="6 7" key="1">
    <citation type="submission" date="2019-02" db="EMBL/GenBank/DDBJ databases">
        <title>Deep-cultivation of Planctomycetes and their phenomic and genomic characterization uncovers novel biology.</title>
        <authorList>
            <person name="Wiegand S."/>
            <person name="Jogler M."/>
            <person name="Boedeker C."/>
            <person name="Pinto D."/>
            <person name="Vollmers J."/>
            <person name="Rivas-Marin E."/>
            <person name="Kohn T."/>
            <person name="Peeters S.H."/>
            <person name="Heuer A."/>
            <person name="Rast P."/>
            <person name="Oberbeckmann S."/>
            <person name="Bunk B."/>
            <person name="Jeske O."/>
            <person name="Meyerdierks A."/>
            <person name="Storesund J.E."/>
            <person name="Kallscheuer N."/>
            <person name="Luecker S."/>
            <person name="Lage O.M."/>
            <person name="Pohl T."/>
            <person name="Merkel B.J."/>
            <person name="Hornburger P."/>
            <person name="Mueller R.-W."/>
            <person name="Bruemmer F."/>
            <person name="Labrenz M."/>
            <person name="Spormann A.M."/>
            <person name="Op Den Camp H."/>
            <person name="Overmann J."/>
            <person name="Amann R."/>
            <person name="Jetten M.S.M."/>
            <person name="Mascher T."/>
            <person name="Medema M.H."/>
            <person name="Devos D.P."/>
            <person name="Kaster A.-K."/>
            <person name="Ovreas L."/>
            <person name="Rohde M."/>
            <person name="Galperin M.Y."/>
            <person name="Jogler C."/>
        </authorList>
    </citation>
    <scope>NUCLEOTIDE SEQUENCE [LARGE SCALE GENOMIC DNA]</scope>
    <source>
        <strain evidence="6 7">Pla111</strain>
    </source>
</reference>
<dbReference type="SUPFAM" id="SSF50939">
    <property type="entry name" value="Sialidases"/>
    <property type="match status" value="1"/>
</dbReference>
<gene>
    <name evidence="6" type="ORF">Pla111_06150</name>
</gene>
<dbReference type="AlphaFoldDB" id="A0A5C5WFI0"/>
<sequence precursor="true">MTPHLRLTAILAGCAVALLAASRLAIAAPTPTLDEVLAEDATLNAIEMIDALQGWAVGDRGVILATDNGGRTWSRQGAPIEGALQSVSFIDARRGWAVGGLVQPHTRVSIGVVLRTKDGGRTWSLLPQPTLPALSEVRFFDHQHGIAAGAGSSFSPSGVFITNDGGRSWNATTTDRTWRWNAADFVGTGAEQAALLVGARGAVGRLVASRVEAAATATDRRGYHGVRWSSQTEAWLVGDGALVRQSRDAGRTWRAPLSEPPETLADWFDWRAVEADGPHAWIAGAPGSIVLQTHDAGASWSHSNTGVTTPLCAICFVDQHNGWAVGEFGVVLATTDGGATWISQRGERRHAAVLSVVGAEEQIPAELIAATAIAGARRTVIASPLAPTESKLAADRSARMAEAARRLGVNALSLGWRLPLDQEESRLNERTLAELLASRIDGEAGELARREMFRLLAIYRPSVLTLPAATPQEFAGLADWLTETIGPMNSVPEARLAVLDEWGLTITPPLHVLRVGPSYGGIGPPPAGGGRFSTGDFVAALGQTSAQWCEDTRGVLGEQRLEAPAALEWSVLSGRPVTGRRGDLGDATGVPHGGPDRRPLAAPPTGQLDDLRRLAQRRRNLERLLATSQGDLSWSGQVVDLTAGLDPPAGAALLDQLARGYQATGRTDTAAETRFLLARRYPGEPLADAALVWLVRYYASTECGWTAIAQQAASSQGPAALLNVESATALSLPAPSSGGNLSLEDRRERARALERFLRSDRPALHADPSVRMAGAAAQRARGFGAEAQKTALLLANQSVDWGWLRAATAEQWLVDAKRLPPEKPIVSCGRTARRPLLDGVLSENCWKDADKIPLGDPQRGGATLRLVRDDAFLYLAIDAAIDAAIDSPPVSDESPRPRDADLRGFDRVHIRLDLDRDYTTAYELTVDCRGFTHDALWGDRHWRPDWFVARQADGAAWRIEAAVALASLTDPKELERAAWAVAVERIDPTGASTPWSTSTSPDSPDAFGLLVFP</sequence>
<accession>A0A5C5WFI0</accession>
<evidence type="ECO:0000256" key="3">
    <source>
        <dbReference type="SAM" id="MobiDB-lite"/>
    </source>
</evidence>
<dbReference type="GO" id="GO:0009523">
    <property type="term" value="C:photosystem II"/>
    <property type="evidence" value="ECO:0007669"/>
    <property type="project" value="UniProtKB-KW"/>
</dbReference>
<dbReference type="Gene3D" id="2.130.10.10">
    <property type="entry name" value="YVTN repeat-like/Quinoprotein amine dehydrogenase"/>
    <property type="match status" value="2"/>
</dbReference>
<dbReference type="RefSeq" id="WP_146571199.1">
    <property type="nucleotide sequence ID" value="NZ_SJPH01000001.1"/>
</dbReference>
<feature type="domain" description="Photosynthesis system II assembly factor Ycf48/Hcf136-like" evidence="5">
    <location>
        <begin position="226"/>
        <end position="302"/>
    </location>
</feature>
<dbReference type="InterPro" id="IPR036278">
    <property type="entry name" value="Sialidase_sf"/>
</dbReference>
<dbReference type="GO" id="GO:0015979">
    <property type="term" value="P:photosynthesis"/>
    <property type="evidence" value="ECO:0007669"/>
    <property type="project" value="UniProtKB-KW"/>
</dbReference>
<dbReference type="InterPro" id="IPR015943">
    <property type="entry name" value="WD40/YVTN_repeat-like_dom_sf"/>
</dbReference>
<dbReference type="Gene3D" id="2.60.40.1190">
    <property type="match status" value="1"/>
</dbReference>
<dbReference type="PANTHER" id="PTHR47199">
    <property type="entry name" value="PHOTOSYSTEM II STABILITY/ASSEMBLY FACTOR HCF136, CHLOROPLASTIC"/>
    <property type="match status" value="1"/>
</dbReference>
<feature type="signal peptide" evidence="4">
    <location>
        <begin position="1"/>
        <end position="27"/>
    </location>
</feature>
<dbReference type="InterPro" id="IPR028203">
    <property type="entry name" value="PSII_CF48-like_dom"/>
</dbReference>
<comment type="caution">
    <text evidence="6">The sequence shown here is derived from an EMBL/GenBank/DDBJ whole genome shotgun (WGS) entry which is preliminary data.</text>
</comment>
<evidence type="ECO:0000313" key="7">
    <source>
        <dbReference type="Proteomes" id="UP000318995"/>
    </source>
</evidence>
<dbReference type="Proteomes" id="UP000318995">
    <property type="component" value="Unassembled WGS sequence"/>
</dbReference>
<keyword evidence="1" id="KW-0602">Photosynthesis</keyword>
<evidence type="ECO:0000256" key="2">
    <source>
        <dbReference type="ARBA" id="ARBA00023276"/>
    </source>
</evidence>
<name>A0A5C5WFI0_9BACT</name>
<dbReference type="OrthoDB" id="226401at2"/>
<feature type="chain" id="PRO_5023011442" evidence="4">
    <location>
        <begin position="28"/>
        <end position="1013"/>
    </location>
</feature>
<evidence type="ECO:0000259" key="5">
    <source>
        <dbReference type="Pfam" id="PF14870"/>
    </source>
</evidence>
<dbReference type="Pfam" id="PF14870">
    <property type="entry name" value="PSII_BNR"/>
    <property type="match status" value="2"/>
</dbReference>
<evidence type="ECO:0000256" key="4">
    <source>
        <dbReference type="SAM" id="SignalP"/>
    </source>
</evidence>
<keyword evidence="7" id="KW-1185">Reference proteome</keyword>
<feature type="region of interest" description="Disordered" evidence="3">
    <location>
        <begin position="578"/>
        <end position="607"/>
    </location>
</feature>
<dbReference type="SUPFAM" id="SSF49344">
    <property type="entry name" value="CBD9-like"/>
    <property type="match status" value="1"/>
</dbReference>
<dbReference type="EMBL" id="SJPH01000001">
    <property type="protein sequence ID" value="TWT48839.1"/>
    <property type="molecule type" value="Genomic_DNA"/>
</dbReference>
<proteinExistence type="predicted"/>
<dbReference type="PANTHER" id="PTHR47199:SF2">
    <property type="entry name" value="PHOTOSYSTEM II STABILITY_ASSEMBLY FACTOR HCF136, CHLOROPLASTIC"/>
    <property type="match status" value="1"/>
</dbReference>
<keyword evidence="4" id="KW-0732">Signal</keyword>
<evidence type="ECO:0000313" key="6">
    <source>
        <dbReference type="EMBL" id="TWT48839.1"/>
    </source>
</evidence>
<organism evidence="6 7">
    <name type="scientific">Botrimarina hoheduenensis</name>
    <dbReference type="NCBI Taxonomy" id="2528000"/>
    <lineage>
        <taxon>Bacteria</taxon>
        <taxon>Pseudomonadati</taxon>
        <taxon>Planctomycetota</taxon>
        <taxon>Planctomycetia</taxon>
        <taxon>Pirellulales</taxon>
        <taxon>Lacipirellulaceae</taxon>
        <taxon>Botrimarina</taxon>
    </lineage>
</organism>